<gene>
    <name evidence="2" type="ORF">SAMN02745912_02684</name>
</gene>
<name>A0A1M6QQL8_PARC5</name>
<evidence type="ECO:0000313" key="2">
    <source>
        <dbReference type="EMBL" id="SHK22524.1"/>
    </source>
</evidence>
<organism evidence="2 3">
    <name type="scientific">Paramaledivibacter caminithermalis (strain DSM 15212 / CIP 107654 / DViRD3)</name>
    <name type="common">Clostridium caminithermale</name>
    <dbReference type="NCBI Taxonomy" id="1121301"/>
    <lineage>
        <taxon>Bacteria</taxon>
        <taxon>Bacillati</taxon>
        <taxon>Bacillota</taxon>
        <taxon>Clostridia</taxon>
        <taxon>Peptostreptococcales</taxon>
        <taxon>Caminicellaceae</taxon>
        <taxon>Paramaledivibacter</taxon>
    </lineage>
</organism>
<dbReference type="AlphaFoldDB" id="A0A1M6QQL8"/>
<accession>A0A1M6QQL8</accession>
<reference evidence="2 3" key="1">
    <citation type="submission" date="2016-11" db="EMBL/GenBank/DDBJ databases">
        <authorList>
            <person name="Jaros S."/>
            <person name="Januszkiewicz K."/>
            <person name="Wedrychowicz H."/>
        </authorList>
    </citation>
    <scope>NUCLEOTIDE SEQUENCE [LARGE SCALE GENOMIC DNA]</scope>
    <source>
        <strain evidence="2 3">DSM 15212</strain>
    </source>
</reference>
<evidence type="ECO:0008006" key="4">
    <source>
        <dbReference type="Google" id="ProtNLM"/>
    </source>
</evidence>
<dbReference type="OrthoDB" id="9787613at2"/>
<keyword evidence="1" id="KW-0472">Membrane</keyword>
<dbReference type="EMBL" id="FRAG01000037">
    <property type="protein sequence ID" value="SHK22524.1"/>
    <property type="molecule type" value="Genomic_DNA"/>
</dbReference>
<keyword evidence="1" id="KW-1133">Transmembrane helix</keyword>
<dbReference type="Proteomes" id="UP000184465">
    <property type="component" value="Unassembled WGS sequence"/>
</dbReference>
<feature type="transmembrane region" description="Helical" evidence="1">
    <location>
        <begin position="6"/>
        <end position="26"/>
    </location>
</feature>
<dbReference type="STRING" id="1121301.SAMN02745912_02684"/>
<protein>
    <recommendedName>
        <fullName evidence="4">Peptidase MA superfamily protein</fullName>
    </recommendedName>
</protein>
<evidence type="ECO:0000313" key="3">
    <source>
        <dbReference type="Proteomes" id="UP000184465"/>
    </source>
</evidence>
<proteinExistence type="predicted"/>
<keyword evidence="1" id="KW-0812">Transmembrane</keyword>
<dbReference type="RefSeq" id="WP_073151001.1">
    <property type="nucleotide sequence ID" value="NZ_FRAG01000037.1"/>
</dbReference>
<keyword evidence="3" id="KW-1185">Reference proteome</keyword>
<evidence type="ECO:0000256" key="1">
    <source>
        <dbReference type="SAM" id="Phobius"/>
    </source>
</evidence>
<sequence>MKLKNIIWIIIIAVIGMLVISCSTAIDEYRLEDNYYIKETEKFKFVCYEKDHAYMYDIEQSLKNNYEKVLHDLGLTRKVSKITVKVYPTLKEFHKNIGLTRAPKYIVGKKISEKEFKMVSPNAKGLVHTYEQIVNGVAVHEFTHCITDLVIKNRKVPKWLQESIALYEANQKIIPNELPDSFKEISEMKYNIYSIGYLLMEYLVKQYDVEIINKLLLAEGDIESVIGKKEDEFFNEWLEYVKKFH</sequence>
<dbReference type="PROSITE" id="PS51257">
    <property type="entry name" value="PROKAR_LIPOPROTEIN"/>
    <property type="match status" value="1"/>
</dbReference>